<gene>
    <name evidence="7" type="ORF">QFZ26_000497</name>
</gene>
<evidence type="ECO:0000259" key="6">
    <source>
        <dbReference type="Pfam" id="PF02656"/>
    </source>
</evidence>
<dbReference type="EMBL" id="JAUSYY010000001">
    <property type="protein sequence ID" value="MDQ0892942.1"/>
    <property type="molecule type" value="Genomic_DNA"/>
</dbReference>
<feature type="transmembrane region" description="Helical" evidence="5">
    <location>
        <begin position="25"/>
        <end position="42"/>
    </location>
</feature>
<evidence type="ECO:0000256" key="3">
    <source>
        <dbReference type="ARBA" id="ARBA00022989"/>
    </source>
</evidence>
<dbReference type="Pfam" id="PF02656">
    <property type="entry name" value="DUF202"/>
    <property type="match status" value="1"/>
</dbReference>
<comment type="caution">
    <text evidence="7">The sequence shown here is derived from an EMBL/GenBank/DDBJ whole genome shotgun (WGS) entry which is preliminary data.</text>
</comment>
<evidence type="ECO:0000313" key="8">
    <source>
        <dbReference type="Proteomes" id="UP001239083"/>
    </source>
</evidence>
<dbReference type="RefSeq" id="WP_307038951.1">
    <property type="nucleotide sequence ID" value="NZ_JAUSYY010000001.1"/>
</dbReference>
<keyword evidence="3 5" id="KW-1133">Transmembrane helix</keyword>
<sequence>MPEPAWRHDGEEPDYRFTLANERTFLAWIRTALALLAGGVLLHQFATELDPRPVVTVLAVGLGVVAGVLSVMSYTRWRGNEIAIRRGRPLPFSWVLPGLAAVCLLTSAVLVVLLLLT</sequence>
<evidence type="ECO:0000256" key="2">
    <source>
        <dbReference type="ARBA" id="ARBA00022692"/>
    </source>
</evidence>
<reference evidence="7 8" key="1">
    <citation type="submission" date="2023-07" db="EMBL/GenBank/DDBJ databases">
        <title>Comparative genomics of wheat-associated soil bacteria to identify genetic determinants of phenazine resistance.</title>
        <authorList>
            <person name="Mouncey N."/>
        </authorList>
    </citation>
    <scope>NUCLEOTIDE SEQUENCE [LARGE SCALE GENOMIC DNA]</scope>
    <source>
        <strain evidence="7 8">V3I3</strain>
    </source>
</reference>
<evidence type="ECO:0000256" key="5">
    <source>
        <dbReference type="SAM" id="Phobius"/>
    </source>
</evidence>
<keyword evidence="2 5" id="KW-0812">Transmembrane</keyword>
<keyword evidence="4 5" id="KW-0472">Membrane</keyword>
<protein>
    <submittedName>
        <fullName evidence="7">Membrane protein</fullName>
    </submittedName>
</protein>
<evidence type="ECO:0000256" key="1">
    <source>
        <dbReference type="ARBA" id="ARBA00004127"/>
    </source>
</evidence>
<proteinExistence type="predicted"/>
<accession>A0ABU0R5C9</accession>
<evidence type="ECO:0000313" key="7">
    <source>
        <dbReference type="EMBL" id="MDQ0892942.1"/>
    </source>
</evidence>
<comment type="subcellular location">
    <subcellularLocation>
        <location evidence="1">Endomembrane system</location>
        <topology evidence="1">Multi-pass membrane protein</topology>
    </subcellularLocation>
</comment>
<keyword evidence="8" id="KW-1185">Reference proteome</keyword>
<dbReference type="InterPro" id="IPR003807">
    <property type="entry name" value="DUF202"/>
</dbReference>
<feature type="domain" description="DUF202" evidence="6">
    <location>
        <begin position="16"/>
        <end position="80"/>
    </location>
</feature>
<dbReference type="Proteomes" id="UP001239083">
    <property type="component" value="Unassembled WGS sequence"/>
</dbReference>
<feature type="transmembrane region" description="Helical" evidence="5">
    <location>
        <begin position="94"/>
        <end position="116"/>
    </location>
</feature>
<evidence type="ECO:0000256" key="4">
    <source>
        <dbReference type="ARBA" id="ARBA00023136"/>
    </source>
</evidence>
<name>A0ABU0R5C9_9MICO</name>
<feature type="transmembrane region" description="Helical" evidence="5">
    <location>
        <begin position="54"/>
        <end position="74"/>
    </location>
</feature>
<organism evidence="7 8">
    <name type="scientific">Agromyces ramosus</name>
    <dbReference type="NCBI Taxonomy" id="33879"/>
    <lineage>
        <taxon>Bacteria</taxon>
        <taxon>Bacillati</taxon>
        <taxon>Actinomycetota</taxon>
        <taxon>Actinomycetes</taxon>
        <taxon>Micrococcales</taxon>
        <taxon>Microbacteriaceae</taxon>
        <taxon>Agromyces</taxon>
    </lineage>
</organism>